<sequence>MRSTVAPNILFLMETKNQDPSVFHVCQPLGFSNRFTVPPLGLSGGLALFWSDNVSLEVLASSPHFIDTKIKFQGIVSFITFTYGAPQVENIAEIWDLISSLGSSRDEPWLLTGDFNEILDSSEKVGGPLRSEGSLIPFRSFVSQNGLWDLPFSGNNLSWRGQRHTHFILSRLDRSLANCSWTETFPSGHSSYLRYEGSDHRPLVTVFDSTKRKGSGIFRFDRRLRGKPEVTPLISEAWGNPSSPAPPIYVKLSDCKRTIIQWTREQNATKTARNKASQEALEAALSSELPDPNLIATLQDSVATDYREEEEFWRQRSRIQWLQHGDSNTSFFHAATRGRRAINNLSMIEDAEGTTHHEDHLIGKVVADFYQKLFTSDYRDPKAAVDEALQTRVTPAMNEALTKLPDEKEIKEAVFSVHPDKAPGPDGFSAGFYHSYWEIISFDVYREIRSFFESGFLHPRYNETHVRLIPKDLGSKKVADFRPIALCSAHYKIIAKILCKRLQPFLSTIISKHQSAFVPKRAIADNVLITHETLHFLRLSKAQKHCSVIPTRGLRQGDPLSPYLFILCTEVLSGLCRNAQERGALPGVRVSRQSLAINHLLFADDTMFFTKTNPTSVSALLSVIRTYENASGQCINPTKSSVTFSSKTPSEVKALVKSSLGIEKEGGVGKYLGLPEHFGRCKKDIFTGIVDKVRKKAHSWTSGFLSGAGKQVLLKSVLSTMPSYAMSCFKLPKSLCKRLQTALTRFWWDDKPDKRKMSWVSWDKLSVPKNGGGLDFREIEIFNDAQLAKIGWRLLNQPDSLLAQVLLGKYCHSSHFLAASPPSNASHGWRGILAGREILRKGLGWTIGEGKDVNLWTEPWLSISTPTQPIGPPPEHLRSLVVGDLIHQHSNSWNVDAIHMVVPQHEEEIRKLVLGSKRSKDALRWLHCKSGEYTTKTGYAISKLHNEPVHADGFNWQTNLWRVKTSPKLKHFLWKASANALSVGAALIGRGFNTDGRCVRCGEVEDVRHVLLTCPYAQTVWNLAPVLFKPNPVDCPNMKALLLQARKLVNLPPTGLSLTPLFPWLVWFLWKARNLLIFEERIVSAQDTYHKAISEAKAWQHSRTASNAASDQSNLPPSLTPRFLPPPDVLSCYTDAAWQASDLRCGAGWIIKNSVGDIVLQGTEVRDFIPSALAAEATAVLLALTYARAANVSQVACFSDCLELISLLNSGGLSLGILGLLIDIRSLVPSFSAISFHFLPRLLNSEVDALAKSSLFPVLVSPSVEAEAP</sequence>
<dbReference type="Gene3D" id="3.30.420.10">
    <property type="entry name" value="Ribonuclease H-like superfamily/Ribonuclease H"/>
    <property type="match status" value="1"/>
</dbReference>
<dbReference type="SUPFAM" id="SSF56672">
    <property type="entry name" value="DNA/RNA polymerases"/>
    <property type="match status" value="1"/>
</dbReference>
<dbReference type="PANTHER" id="PTHR33116">
    <property type="entry name" value="REVERSE TRANSCRIPTASE ZINC-BINDING DOMAIN-CONTAINING PROTEIN-RELATED-RELATED"/>
    <property type="match status" value="1"/>
</dbReference>
<dbReference type="InterPro" id="IPR043502">
    <property type="entry name" value="DNA/RNA_pol_sf"/>
</dbReference>
<protein>
    <recommendedName>
        <fullName evidence="1">Reverse transcriptase domain-containing protein</fullName>
    </recommendedName>
</protein>
<gene>
    <name evidence="2" type="ORF">MERR_LOCUS40324</name>
</gene>
<dbReference type="GO" id="GO:0003676">
    <property type="term" value="F:nucleic acid binding"/>
    <property type="evidence" value="ECO:0007669"/>
    <property type="project" value="InterPro"/>
</dbReference>
<feature type="domain" description="Reverse transcriptase" evidence="1">
    <location>
        <begin position="450"/>
        <end position="676"/>
    </location>
</feature>
<dbReference type="CDD" id="cd01650">
    <property type="entry name" value="RT_nLTR_like"/>
    <property type="match status" value="1"/>
</dbReference>
<reference evidence="2" key="1">
    <citation type="submission" date="2020-01" db="EMBL/GenBank/DDBJ databases">
        <authorList>
            <person name="Mishra B."/>
        </authorList>
    </citation>
    <scope>NUCLEOTIDE SEQUENCE [LARGE SCALE GENOMIC DNA]</scope>
</reference>
<dbReference type="PROSITE" id="PS50878">
    <property type="entry name" value="RT_POL"/>
    <property type="match status" value="1"/>
</dbReference>
<dbReference type="PANTHER" id="PTHR33116:SF86">
    <property type="entry name" value="REVERSE TRANSCRIPTASE DOMAIN-CONTAINING PROTEIN"/>
    <property type="match status" value="1"/>
</dbReference>
<dbReference type="InterPro" id="IPR012337">
    <property type="entry name" value="RNaseH-like_sf"/>
</dbReference>
<dbReference type="InterPro" id="IPR002156">
    <property type="entry name" value="RNaseH_domain"/>
</dbReference>
<organism evidence="2 3">
    <name type="scientific">Microthlaspi erraticum</name>
    <dbReference type="NCBI Taxonomy" id="1685480"/>
    <lineage>
        <taxon>Eukaryota</taxon>
        <taxon>Viridiplantae</taxon>
        <taxon>Streptophyta</taxon>
        <taxon>Embryophyta</taxon>
        <taxon>Tracheophyta</taxon>
        <taxon>Spermatophyta</taxon>
        <taxon>Magnoliopsida</taxon>
        <taxon>eudicotyledons</taxon>
        <taxon>Gunneridae</taxon>
        <taxon>Pentapetalae</taxon>
        <taxon>rosids</taxon>
        <taxon>malvids</taxon>
        <taxon>Brassicales</taxon>
        <taxon>Brassicaceae</taxon>
        <taxon>Coluteocarpeae</taxon>
        <taxon>Microthlaspi</taxon>
    </lineage>
</organism>
<dbReference type="Pfam" id="PF03372">
    <property type="entry name" value="Exo_endo_phos"/>
    <property type="match status" value="1"/>
</dbReference>
<dbReference type="EMBL" id="CACVBM020001518">
    <property type="protein sequence ID" value="CAA7053089.1"/>
    <property type="molecule type" value="Genomic_DNA"/>
</dbReference>
<evidence type="ECO:0000313" key="2">
    <source>
        <dbReference type="EMBL" id="CAA7053089.1"/>
    </source>
</evidence>
<dbReference type="Proteomes" id="UP000467841">
    <property type="component" value="Unassembled WGS sequence"/>
</dbReference>
<dbReference type="InterPro" id="IPR026960">
    <property type="entry name" value="RVT-Znf"/>
</dbReference>
<dbReference type="InterPro" id="IPR036691">
    <property type="entry name" value="Endo/exonu/phosph_ase_sf"/>
</dbReference>
<dbReference type="Pfam" id="PF00078">
    <property type="entry name" value="RVT_1"/>
    <property type="match status" value="1"/>
</dbReference>
<dbReference type="InterPro" id="IPR044730">
    <property type="entry name" value="RNase_H-like_dom_plant"/>
</dbReference>
<dbReference type="OrthoDB" id="1112573at2759"/>
<comment type="caution">
    <text evidence="2">The sequence shown here is derived from an EMBL/GenBank/DDBJ whole genome shotgun (WGS) entry which is preliminary data.</text>
</comment>
<keyword evidence="3" id="KW-1185">Reference proteome</keyword>
<accession>A0A6D2K878</accession>
<evidence type="ECO:0000313" key="3">
    <source>
        <dbReference type="Proteomes" id="UP000467841"/>
    </source>
</evidence>
<dbReference type="AlphaFoldDB" id="A0A6D2K878"/>
<proteinExistence type="predicted"/>
<dbReference type="InterPro" id="IPR005135">
    <property type="entry name" value="Endo/exonuclease/phosphatase"/>
</dbReference>
<dbReference type="CDD" id="cd06222">
    <property type="entry name" value="RNase_H_like"/>
    <property type="match status" value="1"/>
</dbReference>
<dbReference type="InterPro" id="IPR036397">
    <property type="entry name" value="RNaseH_sf"/>
</dbReference>
<dbReference type="Pfam" id="PF13456">
    <property type="entry name" value="RVT_3"/>
    <property type="match status" value="1"/>
</dbReference>
<evidence type="ECO:0000259" key="1">
    <source>
        <dbReference type="PROSITE" id="PS50878"/>
    </source>
</evidence>
<dbReference type="Pfam" id="PF13966">
    <property type="entry name" value="zf-RVT"/>
    <property type="match status" value="1"/>
</dbReference>
<dbReference type="GO" id="GO:0004523">
    <property type="term" value="F:RNA-DNA hybrid ribonuclease activity"/>
    <property type="evidence" value="ECO:0007669"/>
    <property type="project" value="InterPro"/>
</dbReference>
<dbReference type="SUPFAM" id="SSF56219">
    <property type="entry name" value="DNase I-like"/>
    <property type="match status" value="1"/>
</dbReference>
<dbReference type="Gene3D" id="3.60.10.10">
    <property type="entry name" value="Endonuclease/exonuclease/phosphatase"/>
    <property type="match status" value="1"/>
</dbReference>
<dbReference type="InterPro" id="IPR000477">
    <property type="entry name" value="RT_dom"/>
</dbReference>
<dbReference type="SUPFAM" id="SSF53098">
    <property type="entry name" value="Ribonuclease H-like"/>
    <property type="match status" value="1"/>
</dbReference>
<name>A0A6D2K878_9BRAS</name>